<evidence type="ECO:0000256" key="2">
    <source>
        <dbReference type="ARBA" id="ARBA00022741"/>
    </source>
</evidence>
<dbReference type="AlphaFoldDB" id="A0A3D8LA65"/>
<feature type="domain" description="DAGKc" evidence="6">
    <location>
        <begin position="1"/>
        <end position="123"/>
    </location>
</feature>
<comment type="caution">
    <text evidence="7">The sequence shown here is derived from an EMBL/GenBank/DDBJ whole genome shotgun (WGS) entry which is preliminary data.</text>
</comment>
<sequence length="294" mass="32662">MATRVTLFHNPTAGLENHSKEELLQALHEKGYQTTYVDTKSDDYAEMLKEPGELVVIAGGDGTVAKIVKHLLHKDIPIGLLPLGTANNIANSLGIAGEAADIIAGWDLSKKKPFDVGLVNGPDGESIFFESAGFGIFPQLISQHSKDRDEKKSREEELESALQHVQEILHNTEAHFCTLHMEEEQLSGDYLLVEIMNIRLAGPNMDLAPEADPGDGLLDVVLVREDERDKLEAYIANRLRGKGNTEEWQVRRAKELQVEWSSKSYHVDDEVHESEAPISVGIRIIPDELEFLVP</sequence>
<dbReference type="Pfam" id="PF00781">
    <property type="entry name" value="DAGK_cat"/>
    <property type="match status" value="1"/>
</dbReference>
<organism evidence="7 8">
    <name type="scientific">Pontibacter diazotrophicus</name>
    <dbReference type="NCBI Taxonomy" id="1400979"/>
    <lineage>
        <taxon>Bacteria</taxon>
        <taxon>Pseudomonadati</taxon>
        <taxon>Bacteroidota</taxon>
        <taxon>Cytophagia</taxon>
        <taxon>Cytophagales</taxon>
        <taxon>Hymenobacteraceae</taxon>
        <taxon>Pontibacter</taxon>
    </lineage>
</organism>
<evidence type="ECO:0000256" key="4">
    <source>
        <dbReference type="ARBA" id="ARBA00022840"/>
    </source>
</evidence>
<keyword evidence="2" id="KW-0547">Nucleotide-binding</keyword>
<keyword evidence="5" id="KW-0175">Coiled coil</keyword>
<keyword evidence="1" id="KW-0808">Transferase</keyword>
<dbReference type="Gene3D" id="3.40.50.10330">
    <property type="entry name" value="Probable inorganic polyphosphate/atp-NAD kinase, domain 1"/>
    <property type="match status" value="1"/>
</dbReference>
<feature type="coiled-coil region" evidence="5">
    <location>
        <begin position="141"/>
        <end position="168"/>
    </location>
</feature>
<dbReference type="Pfam" id="PF19279">
    <property type="entry name" value="YegS_C"/>
    <property type="match status" value="1"/>
</dbReference>
<keyword evidence="8" id="KW-1185">Reference proteome</keyword>
<dbReference type="PANTHER" id="PTHR12358:SF54">
    <property type="entry name" value="SPHINGOSINE KINASE RELATED PROTEIN"/>
    <property type="match status" value="1"/>
</dbReference>
<accession>A0A3D8LA65</accession>
<dbReference type="EMBL" id="QRGR01000017">
    <property type="protein sequence ID" value="RDV14224.1"/>
    <property type="molecule type" value="Genomic_DNA"/>
</dbReference>
<dbReference type="Proteomes" id="UP000256708">
    <property type="component" value="Unassembled WGS sequence"/>
</dbReference>
<evidence type="ECO:0000256" key="3">
    <source>
        <dbReference type="ARBA" id="ARBA00022777"/>
    </source>
</evidence>
<reference evidence="8" key="1">
    <citation type="submission" date="2018-08" db="EMBL/GenBank/DDBJ databases">
        <authorList>
            <person name="Liu Z.-W."/>
            <person name="Du Z.-J."/>
        </authorList>
    </citation>
    <scope>NUCLEOTIDE SEQUENCE [LARGE SCALE GENOMIC DNA]</scope>
    <source>
        <strain evidence="8">H4X</strain>
    </source>
</reference>
<dbReference type="InterPro" id="IPR045540">
    <property type="entry name" value="YegS/DAGK_C"/>
</dbReference>
<evidence type="ECO:0000256" key="1">
    <source>
        <dbReference type="ARBA" id="ARBA00022679"/>
    </source>
</evidence>
<dbReference type="InterPro" id="IPR017438">
    <property type="entry name" value="ATP-NAD_kinase_N"/>
</dbReference>
<name>A0A3D8LA65_9BACT</name>
<dbReference type="SMART" id="SM00046">
    <property type="entry name" value="DAGKc"/>
    <property type="match status" value="1"/>
</dbReference>
<dbReference type="PANTHER" id="PTHR12358">
    <property type="entry name" value="SPHINGOSINE KINASE"/>
    <property type="match status" value="1"/>
</dbReference>
<dbReference type="Gene3D" id="2.60.200.40">
    <property type="match status" value="1"/>
</dbReference>
<dbReference type="InterPro" id="IPR016064">
    <property type="entry name" value="NAD/diacylglycerol_kinase_sf"/>
</dbReference>
<evidence type="ECO:0000313" key="8">
    <source>
        <dbReference type="Proteomes" id="UP000256708"/>
    </source>
</evidence>
<evidence type="ECO:0000256" key="5">
    <source>
        <dbReference type="SAM" id="Coils"/>
    </source>
</evidence>
<gene>
    <name evidence="7" type="ORF">DXT99_15645</name>
</gene>
<evidence type="ECO:0000259" key="6">
    <source>
        <dbReference type="PROSITE" id="PS50146"/>
    </source>
</evidence>
<dbReference type="OrthoDB" id="142078at2"/>
<dbReference type="PROSITE" id="PS50146">
    <property type="entry name" value="DAGK"/>
    <property type="match status" value="1"/>
</dbReference>
<dbReference type="InterPro" id="IPR050187">
    <property type="entry name" value="Lipid_Phosphate_FormReg"/>
</dbReference>
<dbReference type="SUPFAM" id="SSF111331">
    <property type="entry name" value="NAD kinase/diacylglycerol kinase-like"/>
    <property type="match status" value="1"/>
</dbReference>
<keyword evidence="4" id="KW-0067">ATP-binding</keyword>
<evidence type="ECO:0000313" key="7">
    <source>
        <dbReference type="EMBL" id="RDV14224.1"/>
    </source>
</evidence>
<dbReference type="RefSeq" id="WP_115566515.1">
    <property type="nucleotide sequence ID" value="NZ_QRGR01000017.1"/>
</dbReference>
<protein>
    <submittedName>
        <fullName evidence="7">Diacylglycerol kinase</fullName>
    </submittedName>
</protein>
<keyword evidence="3 7" id="KW-0418">Kinase</keyword>
<dbReference type="GO" id="GO:0016301">
    <property type="term" value="F:kinase activity"/>
    <property type="evidence" value="ECO:0007669"/>
    <property type="project" value="UniProtKB-KW"/>
</dbReference>
<dbReference type="InterPro" id="IPR001206">
    <property type="entry name" value="Diacylglycerol_kinase_cat_dom"/>
</dbReference>
<proteinExistence type="predicted"/>
<dbReference type="GO" id="GO:0005524">
    <property type="term" value="F:ATP binding"/>
    <property type="evidence" value="ECO:0007669"/>
    <property type="project" value="UniProtKB-KW"/>
</dbReference>